<name>X0UVY9_9ZZZZ</name>
<feature type="non-terminal residue" evidence="1">
    <location>
        <position position="32"/>
    </location>
</feature>
<gene>
    <name evidence="1" type="ORF">S01H1_46001</name>
</gene>
<reference evidence="1" key="1">
    <citation type="journal article" date="2014" name="Front. Microbiol.">
        <title>High frequency of phylogenetically diverse reductive dehalogenase-homologous genes in deep subseafloor sedimentary metagenomes.</title>
        <authorList>
            <person name="Kawai M."/>
            <person name="Futagami T."/>
            <person name="Toyoda A."/>
            <person name="Takaki Y."/>
            <person name="Nishi S."/>
            <person name="Hori S."/>
            <person name="Arai W."/>
            <person name="Tsubouchi T."/>
            <person name="Morono Y."/>
            <person name="Uchiyama I."/>
            <person name="Ito T."/>
            <person name="Fujiyama A."/>
            <person name="Inagaki F."/>
            <person name="Takami H."/>
        </authorList>
    </citation>
    <scope>NUCLEOTIDE SEQUENCE</scope>
    <source>
        <strain evidence="1">Expedition CK06-06</strain>
    </source>
</reference>
<dbReference type="PROSITE" id="PS51257">
    <property type="entry name" value="PROKAR_LIPOPROTEIN"/>
    <property type="match status" value="1"/>
</dbReference>
<comment type="caution">
    <text evidence="1">The sequence shown here is derived from an EMBL/GenBank/DDBJ whole genome shotgun (WGS) entry which is preliminary data.</text>
</comment>
<organism evidence="1">
    <name type="scientific">marine sediment metagenome</name>
    <dbReference type="NCBI Taxonomy" id="412755"/>
    <lineage>
        <taxon>unclassified sequences</taxon>
        <taxon>metagenomes</taxon>
        <taxon>ecological metagenomes</taxon>
    </lineage>
</organism>
<dbReference type="AlphaFoldDB" id="X0UVY9"/>
<evidence type="ECO:0000313" key="1">
    <source>
        <dbReference type="EMBL" id="GAG04453.1"/>
    </source>
</evidence>
<protein>
    <submittedName>
        <fullName evidence="1">Uncharacterized protein</fullName>
    </submittedName>
</protein>
<proteinExistence type="predicted"/>
<accession>X0UVY9</accession>
<sequence length="32" mass="3656">MIFSRGCLVMSIILIIGCASFEEHKQLDMLEQ</sequence>
<dbReference type="EMBL" id="BARS01029433">
    <property type="protein sequence ID" value="GAG04453.1"/>
    <property type="molecule type" value="Genomic_DNA"/>
</dbReference>